<dbReference type="Pfam" id="PF13442">
    <property type="entry name" value="Cytochrome_CBB3"/>
    <property type="match status" value="1"/>
</dbReference>
<dbReference type="RefSeq" id="WP_310024967.1">
    <property type="nucleotide sequence ID" value="NZ_JAVDVI010000003.1"/>
</dbReference>
<evidence type="ECO:0000256" key="4">
    <source>
        <dbReference type="SAM" id="SignalP"/>
    </source>
</evidence>
<dbReference type="Gene3D" id="1.10.760.10">
    <property type="entry name" value="Cytochrome c-like domain"/>
    <property type="match status" value="1"/>
</dbReference>
<keyword evidence="7" id="KW-1185">Reference proteome</keyword>
<gene>
    <name evidence="6" type="ORF">J2X31_001032</name>
</gene>
<dbReference type="Proteomes" id="UP001255185">
    <property type="component" value="Unassembled WGS sequence"/>
</dbReference>
<protein>
    <submittedName>
        <fullName evidence="6">Membrane protein</fullName>
    </submittedName>
</protein>
<evidence type="ECO:0000256" key="2">
    <source>
        <dbReference type="ARBA" id="ARBA00022723"/>
    </source>
</evidence>
<comment type="caution">
    <text evidence="6">The sequence shown here is derived from an EMBL/GenBank/DDBJ whole genome shotgun (WGS) entry which is preliminary data.</text>
</comment>
<proteinExistence type="predicted"/>
<evidence type="ECO:0000256" key="3">
    <source>
        <dbReference type="ARBA" id="ARBA00023004"/>
    </source>
</evidence>
<keyword evidence="1" id="KW-0349">Heme</keyword>
<feature type="domain" description="Cytochrome c" evidence="5">
    <location>
        <begin position="41"/>
        <end position="113"/>
    </location>
</feature>
<sequence length="120" mass="12912">MNLKNTLLFTSLVLVLISCTNDSTNDLTEPLDINQTVKFSSVQSIMQNNCNNCHGNPTSGGAPISLVTYNEVKAAVLESDLIGRMSIENGGDGLMPEGGPRLPQTTIDVVIKWQADGFQE</sequence>
<dbReference type="InterPro" id="IPR036909">
    <property type="entry name" value="Cyt_c-like_dom_sf"/>
</dbReference>
<keyword evidence="3" id="KW-0408">Iron</keyword>
<dbReference type="PROSITE" id="PS51257">
    <property type="entry name" value="PROKAR_LIPOPROTEIN"/>
    <property type="match status" value="1"/>
</dbReference>
<organism evidence="6 7">
    <name type="scientific">Flavobacterium arsenatis</name>
    <dbReference type="NCBI Taxonomy" id="1484332"/>
    <lineage>
        <taxon>Bacteria</taxon>
        <taxon>Pseudomonadati</taxon>
        <taxon>Bacteroidota</taxon>
        <taxon>Flavobacteriia</taxon>
        <taxon>Flavobacteriales</taxon>
        <taxon>Flavobacteriaceae</taxon>
        <taxon>Flavobacterium</taxon>
    </lineage>
</organism>
<dbReference type="InterPro" id="IPR009056">
    <property type="entry name" value="Cyt_c-like_dom"/>
</dbReference>
<dbReference type="SUPFAM" id="SSF46626">
    <property type="entry name" value="Cytochrome c"/>
    <property type="match status" value="1"/>
</dbReference>
<reference evidence="6 7" key="1">
    <citation type="submission" date="2023-07" db="EMBL/GenBank/DDBJ databases">
        <title>Sorghum-associated microbial communities from plants grown in Nebraska, USA.</title>
        <authorList>
            <person name="Schachtman D."/>
        </authorList>
    </citation>
    <scope>NUCLEOTIDE SEQUENCE [LARGE SCALE GENOMIC DNA]</scope>
    <source>
        <strain evidence="6 7">3773</strain>
    </source>
</reference>
<feature type="signal peptide" evidence="4">
    <location>
        <begin position="1"/>
        <end position="20"/>
    </location>
</feature>
<evidence type="ECO:0000313" key="7">
    <source>
        <dbReference type="Proteomes" id="UP001255185"/>
    </source>
</evidence>
<keyword evidence="4" id="KW-0732">Signal</keyword>
<keyword evidence="2" id="KW-0479">Metal-binding</keyword>
<evidence type="ECO:0000313" key="6">
    <source>
        <dbReference type="EMBL" id="MDR6967032.1"/>
    </source>
</evidence>
<evidence type="ECO:0000259" key="5">
    <source>
        <dbReference type="Pfam" id="PF13442"/>
    </source>
</evidence>
<dbReference type="EMBL" id="JAVDVI010000003">
    <property type="protein sequence ID" value="MDR6967032.1"/>
    <property type="molecule type" value="Genomic_DNA"/>
</dbReference>
<name>A0ABU1TMI8_9FLAO</name>
<evidence type="ECO:0000256" key="1">
    <source>
        <dbReference type="ARBA" id="ARBA00022617"/>
    </source>
</evidence>
<accession>A0ABU1TMI8</accession>
<feature type="chain" id="PRO_5045252763" evidence="4">
    <location>
        <begin position="21"/>
        <end position="120"/>
    </location>
</feature>